<evidence type="ECO:0000313" key="2">
    <source>
        <dbReference type="EMBL" id="REC46456.1"/>
    </source>
</evidence>
<feature type="chain" id="PRO_5017720498" description="C1q domain-containing protein" evidence="1">
    <location>
        <begin position="20"/>
        <end position="236"/>
    </location>
</feature>
<keyword evidence="1" id="KW-0732">Signal</keyword>
<dbReference type="OrthoDB" id="1345111at2"/>
<comment type="caution">
    <text evidence="2">The sequence shown here is derived from an EMBL/GenBank/DDBJ whole genome shotgun (WGS) entry which is preliminary data.</text>
</comment>
<name>A0A3D9AZR4_9FLAO</name>
<dbReference type="AlphaFoldDB" id="A0A3D9AZR4"/>
<reference evidence="2 3" key="1">
    <citation type="submission" date="2018-06" db="EMBL/GenBank/DDBJ databases">
        <title>Novel Chryseobacterium species.</title>
        <authorList>
            <person name="Newman J."/>
            <person name="Hugo C."/>
            <person name="Oosthuizen L."/>
            <person name="Charimba G."/>
        </authorList>
    </citation>
    <scope>NUCLEOTIDE SEQUENCE [LARGE SCALE GENOMIC DNA]</scope>
    <source>
        <strain evidence="2 3">7_F195</strain>
    </source>
</reference>
<dbReference type="EMBL" id="QNVV01000013">
    <property type="protein sequence ID" value="REC46456.1"/>
    <property type="molecule type" value="Genomic_DNA"/>
</dbReference>
<dbReference type="RefSeq" id="WP_115928986.1">
    <property type="nucleotide sequence ID" value="NZ_QNVV01000013.1"/>
</dbReference>
<organism evidence="2 3">
    <name type="scientific">Chryseobacterium pennipullorum</name>
    <dbReference type="NCBI Taxonomy" id="2258963"/>
    <lineage>
        <taxon>Bacteria</taxon>
        <taxon>Pseudomonadati</taxon>
        <taxon>Bacteroidota</taxon>
        <taxon>Flavobacteriia</taxon>
        <taxon>Flavobacteriales</taxon>
        <taxon>Weeksellaceae</taxon>
        <taxon>Chryseobacterium group</taxon>
        <taxon>Chryseobacterium</taxon>
    </lineage>
</organism>
<evidence type="ECO:0000313" key="3">
    <source>
        <dbReference type="Proteomes" id="UP000256257"/>
    </source>
</evidence>
<proteinExistence type="predicted"/>
<protein>
    <recommendedName>
        <fullName evidence="4">C1q domain-containing protein</fullName>
    </recommendedName>
</protein>
<accession>A0A3D9AZR4</accession>
<sequence>MKTKLYSLLLACATLPLFSQVGINTTTPSATLDVNGTMKIRSLPSTPSLPGYQILGVNVGTAQLFSVDPSLLNGGSGTNTSVYAAKKTTGISLLSVGIFGDFKPVNFQAAERTVGSAALFNDTTSSYTIPSDGVYAVAYAFRFGTGLQASLLSGGTGIGITRTRGAGAGVTTLIDSRTFSGVNLVVASLTISDTSINSLYSFQAGDRIAFGFIDPGINLSLLSTSVTSFYIYKVSN</sequence>
<evidence type="ECO:0000256" key="1">
    <source>
        <dbReference type="SAM" id="SignalP"/>
    </source>
</evidence>
<gene>
    <name evidence="2" type="ORF">DRF67_14355</name>
</gene>
<feature type="signal peptide" evidence="1">
    <location>
        <begin position="1"/>
        <end position="19"/>
    </location>
</feature>
<evidence type="ECO:0008006" key="4">
    <source>
        <dbReference type="Google" id="ProtNLM"/>
    </source>
</evidence>
<dbReference type="Proteomes" id="UP000256257">
    <property type="component" value="Unassembled WGS sequence"/>
</dbReference>
<keyword evidence="3" id="KW-1185">Reference proteome</keyword>